<reference evidence="9" key="1">
    <citation type="submission" date="2021-11" db="EMBL/GenBank/DDBJ databases">
        <title>Development of a sustainable strategy for remediation of hydrocarbon-contaminated territories based on the waste exchange concept.</title>
        <authorList>
            <person name="Elkin A."/>
        </authorList>
    </citation>
    <scope>NUCLEOTIDE SEQUENCE</scope>
    <source>
        <strain evidence="9">IEGM 757</strain>
    </source>
</reference>
<dbReference type="CDD" id="cd06261">
    <property type="entry name" value="TM_PBP2"/>
    <property type="match status" value="1"/>
</dbReference>
<dbReference type="Pfam" id="PF00528">
    <property type="entry name" value="BPD_transp_1"/>
    <property type="match status" value="1"/>
</dbReference>
<feature type="transmembrane region" description="Helical" evidence="7">
    <location>
        <begin position="61"/>
        <end position="84"/>
    </location>
</feature>
<evidence type="ECO:0000256" key="4">
    <source>
        <dbReference type="ARBA" id="ARBA00022692"/>
    </source>
</evidence>
<evidence type="ECO:0000259" key="8">
    <source>
        <dbReference type="PROSITE" id="PS50928"/>
    </source>
</evidence>
<evidence type="ECO:0000256" key="7">
    <source>
        <dbReference type="RuleBase" id="RU363032"/>
    </source>
</evidence>
<protein>
    <submittedName>
        <fullName evidence="9">ABC transporter permease</fullName>
    </submittedName>
</protein>
<evidence type="ECO:0000256" key="3">
    <source>
        <dbReference type="ARBA" id="ARBA00022475"/>
    </source>
</evidence>
<name>A0AAW4XPS7_RHORH</name>
<dbReference type="PROSITE" id="PS50928">
    <property type="entry name" value="ABC_TM1"/>
    <property type="match status" value="1"/>
</dbReference>
<feature type="domain" description="ABC transmembrane type-1" evidence="8">
    <location>
        <begin position="57"/>
        <end position="241"/>
    </location>
</feature>
<evidence type="ECO:0000313" key="9">
    <source>
        <dbReference type="EMBL" id="MCD2114866.1"/>
    </source>
</evidence>
<dbReference type="SUPFAM" id="SSF161098">
    <property type="entry name" value="MetI-like"/>
    <property type="match status" value="1"/>
</dbReference>
<evidence type="ECO:0000256" key="1">
    <source>
        <dbReference type="ARBA" id="ARBA00004651"/>
    </source>
</evidence>
<gene>
    <name evidence="9" type="ORF">LQ384_27595</name>
</gene>
<keyword evidence="3" id="KW-1003">Cell membrane</keyword>
<dbReference type="EMBL" id="JAJNCO010000032">
    <property type="protein sequence ID" value="MCD2114866.1"/>
    <property type="molecule type" value="Genomic_DNA"/>
</dbReference>
<proteinExistence type="inferred from homology"/>
<dbReference type="GO" id="GO:0055085">
    <property type="term" value="P:transmembrane transport"/>
    <property type="evidence" value="ECO:0007669"/>
    <property type="project" value="InterPro"/>
</dbReference>
<keyword evidence="5 7" id="KW-1133">Transmembrane helix</keyword>
<dbReference type="Proteomes" id="UP001198630">
    <property type="component" value="Unassembled WGS sequence"/>
</dbReference>
<keyword evidence="2 7" id="KW-0813">Transport</keyword>
<dbReference type="AlphaFoldDB" id="A0AAW4XPS7"/>
<evidence type="ECO:0000256" key="6">
    <source>
        <dbReference type="ARBA" id="ARBA00023136"/>
    </source>
</evidence>
<dbReference type="Gene3D" id="1.10.3720.10">
    <property type="entry name" value="MetI-like"/>
    <property type="match status" value="1"/>
</dbReference>
<accession>A0AAW4XPS7</accession>
<keyword evidence="4 7" id="KW-0812">Transmembrane</keyword>
<dbReference type="PANTHER" id="PTHR30151:SF38">
    <property type="entry name" value="ALIPHATIC SULFONATES TRANSPORT PERMEASE PROTEIN SSUC-RELATED"/>
    <property type="match status" value="1"/>
</dbReference>
<sequence length="258" mass="27524">MTGKLTRGFLALALPIALAATWWLASAGSTNPYYPPLSEIVRNFGDVWTSDQLRTHLLPSLASLILGLALAAVFGVAGGIAMGYSERLRRDVRPTIEFLRATPVVALIPIALVLLGPGTQMEVTMIAFAATWPIVVATTDGVRAADEVMLDTVRVFGITARGRLLRVALPSALPQVMGGVRIAVAVAVATMLVTNMVGSSAGLGYFVISAQQSFNLKETWAGLLLIGIVGCGTTFVVAVAERLVLRWHRLWRAKEVET</sequence>
<dbReference type="RefSeq" id="WP_145709184.1">
    <property type="nucleotide sequence ID" value="NZ_JAJNCO010000032.1"/>
</dbReference>
<comment type="caution">
    <text evidence="9">The sequence shown here is derived from an EMBL/GenBank/DDBJ whole genome shotgun (WGS) entry which is preliminary data.</text>
</comment>
<dbReference type="PANTHER" id="PTHR30151">
    <property type="entry name" value="ALKANE SULFONATE ABC TRANSPORTER-RELATED, MEMBRANE SUBUNIT"/>
    <property type="match status" value="1"/>
</dbReference>
<dbReference type="InterPro" id="IPR000515">
    <property type="entry name" value="MetI-like"/>
</dbReference>
<evidence type="ECO:0000256" key="5">
    <source>
        <dbReference type="ARBA" id="ARBA00022989"/>
    </source>
</evidence>
<organism evidence="9 10">
    <name type="scientific">Rhodococcus rhodochrous</name>
    <dbReference type="NCBI Taxonomy" id="1829"/>
    <lineage>
        <taxon>Bacteria</taxon>
        <taxon>Bacillati</taxon>
        <taxon>Actinomycetota</taxon>
        <taxon>Actinomycetes</taxon>
        <taxon>Mycobacteriales</taxon>
        <taxon>Nocardiaceae</taxon>
        <taxon>Rhodococcus</taxon>
    </lineage>
</organism>
<evidence type="ECO:0000313" key="10">
    <source>
        <dbReference type="Proteomes" id="UP001198630"/>
    </source>
</evidence>
<dbReference type="GO" id="GO:0005886">
    <property type="term" value="C:plasma membrane"/>
    <property type="evidence" value="ECO:0007669"/>
    <property type="project" value="UniProtKB-SubCell"/>
</dbReference>
<comment type="subcellular location">
    <subcellularLocation>
        <location evidence="1 7">Cell membrane</location>
        <topology evidence="1 7">Multi-pass membrane protein</topology>
    </subcellularLocation>
</comment>
<keyword evidence="6 7" id="KW-0472">Membrane</keyword>
<feature type="transmembrane region" description="Helical" evidence="7">
    <location>
        <begin position="182"/>
        <end position="208"/>
    </location>
</feature>
<feature type="transmembrane region" description="Helical" evidence="7">
    <location>
        <begin position="96"/>
        <end position="115"/>
    </location>
</feature>
<comment type="similarity">
    <text evidence="7">Belongs to the binding-protein-dependent transport system permease family.</text>
</comment>
<dbReference type="InterPro" id="IPR035906">
    <property type="entry name" value="MetI-like_sf"/>
</dbReference>
<evidence type="ECO:0000256" key="2">
    <source>
        <dbReference type="ARBA" id="ARBA00022448"/>
    </source>
</evidence>
<feature type="transmembrane region" description="Helical" evidence="7">
    <location>
        <begin position="220"/>
        <end position="240"/>
    </location>
</feature>